<name>K6WTL4_9ACTN</name>
<dbReference type="InterPro" id="IPR053140">
    <property type="entry name" value="GDSL_Rv0518-like"/>
</dbReference>
<evidence type="ECO:0000259" key="1">
    <source>
        <dbReference type="Pfam" id="PF13472"/>
    </source>
</evidence>
<gene>
    <name evidence="2" type="ORF">GONAM_60_00400</name>
</gene>
<evidence type="ECO:0000313" key="2">
    <source>
        <dbReference type="EMBL" id="GAC02756.1"/>
    </source>
</evidence>
<feature type="domain" description="SGNH hydrolase-type esterase" evidence="1">
    <location>
        <begin position="41"/>
        <end position="211"/>
    </location>
</feature>
<organism evidence="2 3">
    <name type="scientific">Gordonia namibiensis NBRC 108229</name>
    <dbReference type="NCBI Taxonomy" id="1208314"/>
    <lineage>
        <taxon>Bacteria</taxon>
        <taxon>Bacillati</taxon>
        <taxon>Actinomycetota</taxon>
        <taxon>Actinomycetes</taxon>
        <taxon>Mycobacteriales</taxon>
        <taxon>Gordoniaceae</taxon>
        <taxon>Gordonia</taxon>
    </lineage>
</organism>
<comment type="caution">
    <text evidence="2">The sequence shown here is derived from an EMBL/GenBank/DDBJ whole genome shotgun (WGS) entry which is preliminary data.</text>
</comment>
<dbReference type="PANTHER" id="PTHR43784:SF2">
    <property type="entry name" value="GDSL-LIKE LIPASE_ACYLHYDROLASE, PUTATIVE (AFU_ORTHOLOGUE AFUA_2G00820)-RELATED"/>
    <property type="match status" value="1"/>
</dbReference>
<dbReference type="PANTHER" id="PTHR43784">
    <property type="entry name" value="GDSL-LIKE LIPASE/ACYLHYDROLASE, PUTATIVE (AFU_ORTHOLOGUE AFUA_2G00820)-RELATED"/>
    <property type="match status" value="1"/>
</dbReference>
<keyword evidence="3" id="KW-1185">Reference proteome</keyword>
<dbReference type="Gene3D" id="3.40.50.1110">
    <property type="entry name" value="SGNH hydrolase"/>
    <property type="match status" value="1"/>
</dbReference>
<dbReference type="EMBL" id="BAHE01000060">
    <property type="protein sequence ID" value="GAC02756.1"/>
    <property type="molecule type" value="Genomic_DNA"/>
</dbReference>
<dbReference type="Pfam" id="PF13472">
    <property type="entry name" value="Lipase_GDSL_2"/>
    <property type="match status" value="1"/>
</dbReference>
<dbReference type="SUPFAM" id="SSF52266">
    <property type="entry name" value="SGNH hydrolase"/>
    <property type="match status" value="1"/>
</dbReference>
<proteinExistence type="predicted"/>
<dbReference type="InterPro" id="IPR013830">
    <property type="entry name" value="SGNH_hydro"/>
</dbReference>
<accession>K6WTL4</accession>
<reference evidence="2 3" key="1">
    <citation type="submission" date="2012-08" db="EMBL/GenBank/DDBJ databases">
        <title>Whole genome shotgun sequence of Gordonia namibiensis NBRC 108229.</title>
        <authorList>
            <person name="Isaki-Nakamura S."/>
            <person name="Hosoyama A."/>
            <person name="Tsuchikane K."/>
            <person name="Katsumata H."/>
            <person name="Baba S."/>
            <person name="Yamazaki S."/>
            <person name="Fujita N."/>
        </authorList>
    </citation>
    <scope>NUCLEOTIDE SEQUENCE [LARGE SCALE GENOMIC DNA]</scope>
    <source>
        <strain evidence="2 3">NBRC 108229</strain>
    </source>
</reference>
<sequence length="227" mass="24694">MTVEQMPSEAGTLTEANDPMLLSEAAARELLRGAPWQRFAVLGDSVAAGTGDPWPGYADVPWADRLAATMTAVRPDLVYLNTGVYSATIDQVRREQLSTILDFQPDLVHVSCGGNDLFYGSDLTDIERDLDSLCAVLAASGAQLSLFTLANAFTDRLRRFQPSFAAYADIVRRVAANHDAILTEFWDHPARLRANWLSADRIHLTKAGHAVVATEVTRSLGRAIHGA</sequence>
<evidence type="ECO:0000313" key="3">
    <source>
        <dbReference type="Proteomes" id="UP000035058"/>
    </source>
</evidence>
<dbReference type="AlphaFoldDB" id="K6WTL4"/>
<dbReference type="CDD" id="cd01832">
    <property type="entry name" value="SGNH_hydrolase_like_1"/>
    <property type="match status" value="1"/>
</dbReference>
<protein>
    <recommendedName>
        <fullName evidence="1">SGNH hydrolase-type esterase domain-containing protein</fullName>
    </recommendedName>
</protein>
<dbReference type="RefSeq" id="WP_006868885.1">
    <property type="nucleotide sequence ID" value="NZ_BAHE01000060.1"/>
</dbReference>
<dbReference type="InterPro" id="IPR036514">
    <property type="entry name" value="SGNH_hydro_sf"/>
</dbReference>
<dbReference type="Proteomes" id="UP000035058">
    <property type="component" value="Unassembled WGS sequence"/>
</dbReference>